<dbReference type="PANTHER" id="PTHR42834">
    <property type="entry name" value="ENDONUCLEASE/EXONUCLEASE/PHOSPHATASE FAMILY PROTEIN (AFU_ORTHOLOGUE AFUA_3G09210)"/>
    <property type="match status" value="1"/>
</dbReference>
<accession>A0AAE2S9M9</accession>
<feature type="region of interest" description="Disordered" evidence="1">
    <location>
        <begin position="33"/>
        <end position="68"/>
    </location>
</feature>
<proteinExistence type="predicted"/>
<dbReference type="AlphaFoldDB" id="A0AAE2S9M9"/>
<keyword evidence="4" id="KW-1185">Reference proteome</keyword>
<dbReference type="GO" id="GO:0004519">
    <property type="term" value="F:endonuclease activity"/>
    <property type="evidence" value="ECO:0007669"/>
    <property type="project" value="UniProtKB-KW"/>
</dbReference>
<dbReference type="Gene3D" id="3.60.10.10">
    <property type="entry name" value="Endonuclease/exonuclease/phosphatase"/>
    <property type="match status" value="1"/>
</dbReference>
<dbReference type="InterPro" id="IPR005135">
    <property type="entry name" value="Endo/exonuclease/phosphatase"/>
</dbReference>
<reference evidence="3" key="1">
    <citation type="submission" date="2021-01" db="EMBL/GenBank/DDBJ databases">
        <title>Modified the classification status of verrucomicrobia.</title>
        <authorList>
            <person name="Feng X."/>
        </authorList>
    </citation>
    <scope>NUCLEOTIDE SEQUENCE</scope>
    <source>
        <strain evidence="3">5K15</strain>
    </source>
</reference>
<dbReference type="PANTHER" id="PTHR42834:SF1">
    <property type="entry name" value="ENDONUCLEASE_EXONUCLEASE_PHOSPHATASE FAMILY PROTEIN (AFU_ORTHOLOGUE AFUA_3G09210)"/>
    <property type="match status" value="1"/>
</dbReference>
<evidence type="ECO:0000313" key="3">
    <source>
        <dbReference type="EMBL" id="MBK1853861.1"/>
    </source>
</evidence>
<dbReference type="RefSeq" id="WP_309488464.1">
    <property type="nucleotide sequence ID" value="NZ_JAENIG010000001.1"/>
</dbReference>
<keyword evidence="3" id="KW-0378">Hydrolase</keyword>
<comment type="caution">
    <text evidence="3">The sequence shown here is derived from an EMBL/GenBank/DDBJ whole genome shotgun (WGS) entry which is preliminary data.</text>
</comment>
<dbReference type="Proteomes" id="UP000634206">
    <property type="component" value="Unassembled WGS sequence"/>
</dbReference>
<dbReference type="SUPFAM" id="SSF56219">
    <property type="entry name" value="DNase I-like"/>
    <property type="match status" value="1"/>
</dbReference>
<keyword evidence="3" id="KW-0540">Nuclease</keyword>
<dbReference type="InterPro" id="IPR036691">
    <property type="entry name" value="Endo/exonu/phosph_ase_sf"/>
</dbReference>
<organism evidence="3 4">
    <name type="scientific">Oceaniferula flava</name>
    <dbReference type="NCBI Taxonomy" id="2800421"/>
    <lineage>
        <taxon>Bacteria</taxon>
        <taxon>Pseudomonadati</taxon>
        <taxon>Verrucomicrobiota</taxon>
        <taxon>Verrucomicrobiia</taxon>
        <taxon>Verrucomicrobiales</taxon>
        <taxon>Verrucomicrobiaceae</taxon>
        <taxon>Oceaniferula</taxon>
    </lineage>
</organism>
<evidence type="ECO:0000313" key="4">
    <source>
        <dbReference type="Proteomes" id="UP000634206"/>
    </source>
</evidence>
<name>A0AAE2S9M9_9BACT</name>
<evidence type="ECO:0000256" key="1">
    <source>
        <dbReference type="SAM" id="MobiDB-lite"/>
    </source>
</evidence>
<dbReference type="Pfam" id="PF19580">
    <property type="entry name" value="Exo_endo_phos_3"/>
    <property type="match status" value="1"/>
</dbReference>
<evidence type="ECO:0000259" key="2">
    <source>
        <dbReference type="Pfam" id="PF19580"/>
    </source>
</evidence>
<feature type="compositionally biased region" description="Polar residues" evidence="1">
    <location>
        <begin position="33"/>
        <end position="53"/>
    </location>
</feature>
<gene>
    <name evidence="3" type="ORF">JIN83_02725</name>
</gene>
<protein>
    <submittedName>
        <fullName evidence="3">Endonuclease/exonuclease/phosphatase family protein</fullName>
    </submittedName>
</protein>
<sequence length="343" mass="38389">MLQPPISIKSASMIFGAFFCLLLSCCGEEKSTASTEDWNNQTETAPSSSQMVSTEEPDQPDSSAITESEPSGNVRFLAYNLRNYLTMIRYIDGKANRRGKPEEEISAVLKVIVNGKPDILGLCEIGSKKDLSDLQQRLAKLGLDLPHAHLVQGADTVRSLAILSKYPIVATAKPKVDSYTLSGNPFQISRGVLDASIHLPNKTVRFIGAHLKSKRPIKEADEEMMRRNEAAIVRKHIDTILTDDPKAMLMVYGDLNDTKRTKSVYTIKGRANSRKRLEMIELADSRGELWTHHWKREDIYSRIDFCMSSLALTPFIDQENSKILDPADWETGSDHRALLVIIK</sequence>
<feature type="domain" description="Endonuclease/exonuclease/phosphatase" evidence="2">
    <location>
        <begin position="102"/>
        <end position="268"/>
    </location>
</feature>
<keyword evidence="3" id="KW-0255">Endonuclease</keyword>
<dbReference type="EMBL" id="JAENIG010000001">
    <property type="protein sequence ID" value="MBK1853861.1"/>
    <property type="molecule type" value="Genomic_DNA"/>
</dbReference>